<dbReference type="Pfam" id="PF00642">
    <property type="entry name" value="zf-CCCH"/>
    <property type="match status" value="2"/>
</dbReference>
<reference evidence="8" key="1">
    <citation type="submission" date="2016-09" db="EMBL/GenBank/DDBJ databases">
        <authorList>
            <person name="Jeantristanb JTB J.-T."/>
            <person name="Ricardo R."/>
        </authorList>
    </citation>
    <scope>NUCLEOTIDE SEQUENCE [LARGE SCALE GENOMIC DNA]</scope>
</reference>
<feature type="zinc finger region" description="C3H1-type" evidence="4">
    <location>
        <begin position="86"/>
        <end position="114"/>
    </location>
</feature>
<feature type="region of interest" description="Disordered" evidence="5">
    <location>
        <begin position="31"/>
        <end position="82"/>
    </location>
</feature>
<feature type="compositionally biased region" description="Pro residues" evidence="5">
    <location>
        <begin position="455"/>
        <end position="465"/>
    </location>
</feature>
<feature type="compositionally biased region" description="Polar residues" evidence="5">
    <location>
        <begin position="31"/>
        <end position="42"/>
    </location>
</feature>
<evidence type="ECO:0000256" key="3">
    <source>
        <dbReference type="ARBA" id="ARBA00022833"/>
    </source>
</evidence>
<name>A0A238FM16_9BASI</name>
<feature type="compositionally biased region" description="Basic and acidic residues" evidence="5">
    <location>
        <begin position="251"/>
        <end position="267"/>
    </location>
</feature>
<gene>
    <name evidence="7" type="ORF">BQ2448_6749</name>
</gene>
<feature type="region of interest" description="Disordered" evidence="5">
    <location>
        <begin position="217"/>
        <end position="360"/>
    </location>
</feature>
<keyword evidence="8" id="KW-1185">Reference proteome</keyword>
<feature type="compositionally biased region" description="Acidic residues" evidence="5">
    <location>
        <begin position="375"/>
        <end position="387"/>
    </location>
</feature>
<sequence>MGITLRFGGGLRAHKKFGIVVEPPQRSVSSASKKIAVTTSTIPARGRSINPPHRAGSPTRDGVRGPPRQSLSHHAGHRQEPLPLFQRKAELCRRWKQDLPCNRGRYCRFAHGPHELGEPWILPPTKEQRSIETARQEGYASSRRFPIRSVSPPESRVPERRIRNRPFHETALCKTIICRYWRLDMKCPNGSRCAYAHGPRELREFVLPAMETTARWKDRSELDAPSEQGHREARTFLGRREPNRSLSPGETRVRDGQRRRLEEERIRKPPRSSSSPPLKTHSGPVPETARKRRRSIDLSWAQGLSKTARKRRNRRLSASSTGSGSSGLDEMDPRRRDRSLNPSVPPRIKRDESSDCEFEDDQHIVYSHVYPIAEDEDDAPGAEDNEDAYSPLYSPFSIIDTGSEPTPQSRARSVLSPFLETTRAPQSPLVPMPSTAPMPVLPSASPPAVTSVAPTPAPAPAPRPLSPVVVEDRLVPSDRDYFRTYFAELARRKKTVQPIF</sequence>
<evidence type="ECO:0000256" key="5">
    <source>
        <dbReference type="SAM" id="MobiDB-lite"/>
    </source>
</evidence>
<feature type="domain" description="C3H1-type" evidence="6">
    <location>
        <begin position="172"/>
        <end position="200"/>
    </location>
</feature>
<keyword evidence="3 4" id="KW-0862">Zinc</keyword>
<dbReference type="InterPro" id="IPR000571">
    <property type="entry name" value="Znf_CCCH"/>
</dbReference>
<evidence type="ECO:0000256" key="1">
    <source>
        <dbReference type="ARBA" id="ARBA00022723"/>
    </source>
</evidence>
<dbReference type="OrthoDB" id="410307at2759"/>
<feature type="compositionally biased region" description="Low complexity" evidence="5">
    <location>
        <begin position="441"/>
        <end position="454"/>
    </location>
</feature>
<evidence type="ECO:0000259" key="6">
    <source>
        <dbReference type="PROSITE" id="PS50103"/>
    </source>
</evidence>
<dbReference type="SUPFAM" id="SSF90229">
    <property type="entry name" value="CCCH zinc finger"/>
    <property type="match status" value="2"/>
</dbReference>
<dbReference type="AlphaFoldDB" id="A0A238FM16"/>
<keyword evidence="2 4" id="KW-0863">Zinc-finger</keyword>
<dbReference type="GO" id="GO:0008270">
    <property type="term" value="F:zinc ion binding"/>
    <property type="evidence" value="ECO:0007669"/>
    <property type="project" value="UniProtKB-KW"/>
</dbReference>
<accession>A0A238FM16</accession>
<dbReference type="PROSITE" id="PS50103">
    <property type="entry name" value="ZF_C3H1"/>
    <property type="match status" value="2"/>
</dbReference>
<feature type="zinc finger region" description="C3H1-type" evidence="4">
    <location>
        <begin position="172"/>
        <end position="200"/>
    </location>
</feature>
<feature type="compositionally biased region" description="Low complexity" evidence="5">
    <location>
        <begin position="317"/>
        <end position="327"/>
    </location>
</feature>
<dbReference type="EMBL" id="FMSP01000020">
    <property type="protein sequence ID" value="SCV74317.1"/>
    <property type="molecule type" value="Genomic_DNA"/>
</dbReference>
<dbReference type="Gene3D" id="4.10.1000.10">
    <property type="entry name" value="Zinc finger, CCCH-type"/>
    <property type="match status" value="2"/>
</dbReference>
<dbReference type="SMART" id="SM00356">
    <property type="entry name" value="ZnF_C3H1"/>
    <property type="match status" value="2"/>
</dbReference>
<protein>
    <submittedName>
        <fullName evidence="7">BQ2448_6749 protein</fullName>
    </submittedName>
</protein>
<feature type="domain" description="C3H1-type" evidence="6">
    <location>
        <begin position="86"/>
        <end position="114"/>
    </location>
</feature>
<feature type="region of interest" description="Disordered" evidence="5">
    <location>
        <begin position="425"/>
        <end position="467"/>
    </location>
</feature>
<organism evidence="7 8">
    <name type="scientific">Microbotryum intermedium</name>
    <dbReference type="NCBI Taxonomy" id="269621"/>
    <lineage>
        <taxon>Eukaryota</taxon>
        <taxon>Fungi</taxon>
        <taxon>Dikarya</taxon>
        <taxon>Basidiomycota</taxon>
        <taxon>Pucciniomycotina</taxon>
        <taxon>Microbotryomycetes</taxon>
        <taxon>Microbotryales</taxon>
        <taxon>Microbotryaceae</taxon>
        <taxon>Microbotryum</taxon>
    </lineage>
</organism>
<feature type="region of interest" description="Disordered" evidence="5">
    <location>
        <begin position="375"/>
        <end position="410"/>
    </location>
</feature>
<evidence type="ECO:0000256" key="2">
    <source>
        <dbReference type="ARBA" id="ARBA00022771"/>
    </source>
</evidence>
<feature type="compositionally biased region" description="Basic and acidic residues" evidence="5">
    <location>
        <begin position="217"/>
        <end position="243"/>
    </location>
</feature>
<proteinExistence type="predicted"/>
<feature type="compositionally biased region" description="Pro residues" evidence="5">
    <location>
        <begin position="428"/>
        <end position="440"/>
    </location>
</feature>
<keyword evidence="1 4" id="KW-0479">Metal-binding</keyword>
<dbReference type="Proteomes" id="UP000198372">
    <property type="component" value="Unassembled WGS sequence"/>
</dbReference>
<evidence type="ECO:0000256" key="4">
    <source>
        <dbReference type="PROSITE-ProRule" id="PRU00723"/>
    </source>
</evidence>
<evidence type="ECO:0000313" key="8">
    <source>
        <dbReference type="Proteomes" id="UP000198372"/>
    </source>
</evidence>
<dbReference type="InterPro" id="IPR036855">
    <property type="entry name" value="Znf_CCCH_sf"/>
</dbReference>
<evidence type="ECO:0000313" key="7">
    <source>
        <dbReference type="EMBL" id="SCV74317.1"/>
    </source>
</evidence>